<name>A0A132NML7_GIAIN</name>
<dbReference type="GO" id="GO:0008233">
    <property type="term" value="F:peptidase activity"/>
    <property type="evidence" value="ECO:0007669"/>
    <property type="project" value="UniProtKB-KW"/>
</dbReference>
<proteinExistence type="predicted"/>
<evidence type="ECO:0000313" key="1">
    <source>
        <dbReference type="EMBL" id="KWX11274.1"/>
    </source>
</evidence>
<evidence type="ECO:0000313" key="2">
    <source>
        <dbReference type="Proteomes" id="UP000070089"/>
    </source>
</evidence>
<dbReference type="EMBL" id="JXTI01000221">
    <property type="protein sequence ID" value="KWX11274.1"/>
    <property type="molecule type" value="Genomic_DNA"/>
</dbReference>
<keyword evidence="1" id="KW-0645">Protease</keyword>
<keyword evidence="1" id="KW-0378">Hydrolase</keyword>
<comment type="caution">
    <text evidence="1">The sequence shown here is derived from an EMBL/GenBank/DDBJ whole genome shotgun (WGS) entry which is preliminary data.</text>
</comment>
<organism evidence="1 2">
    <name type="scientific">Giardia duodenalis assemblage B</name>
    <dbReference type="NCBI Taxonomy" id="1394984"/>
    <lineage>
        <taxon>Eukaryota</taxon>
        <taxon>Metamonada</taxon>
        <taxon>Diplomonadida</taxon>
        <taxon>Hexamitidae</taxon>
        <taxon>Giardiinae</taxon>
        <taxon>Giardia</taxon>
    </lineage>
</organism>
<reference evidence="1 2" key="1">
    <citation type="journal article" date="2015" name="Mol. Biochem. Parasitol.">
        <title>Identification of polymorphic genes for use in assemblage B genotyping assays through comparative genomics of multiple assemblage B Giardia duodenalis isolates.</title>
        <authorList>
            <person name="Wielinga C."/>
            <person name="Thompson R.C."/>
            <person name="Monis P."/>
            <person name="Ryan U."/>
        </authorList>
    </citation>
    <scope>NUCLEOTIDE SEQUENCE [LARGE SCALE GENOMIC DNA]</scope>
    <source>
        <strain evidence="1 2">BAH15c1</strain>
    </source>
</reference>
<accession>A0A132NML7</accession>
<dbReference type="GO" id="GO:0006508">
    <property type="term" value="P:proteolysis"/>
    <property type="evidence" value="ECO:0007669"/>
    <property type="project" value="UniProtKB-KW"/>
</dbReference>
<dbReference type="AlphaFoldDB" id="A0A132NML7"/>
<gene>
    <name evidence="1" type="ORF">QR46_4772</name>
</gene>
<sequence length="93" mass="10138">MYISLDRLTAAVCEMSTTKALLSKAGDPVQQDRSGDRTTLPHFTYAPAMHYLTLLVHEHALHTVGSSTSVFTAHAQQSDKVLHKVTTSREASA</sequence>
<protein>
    <submittedName>
        <fullName evidence="1">Cysteine protease</fullName>
    </submittedName>
</protein>
<dbReference type="VEuPathDB" id="GiardiaDB:QR46_4772"/>
<dbReference type="Proteomes" id="UP000070089">
    <property type="component" value="Unassembled WGS sequence"/>
</dbReference>